<dbReference type="PANTHER" id="PTHR10963:SF55">
    <property type="entry name" value="GLYCOSIDE HYDROLASE FAMILY 16 PROTEIN"/>
    <property type="match status" value="1"/>
</dbReference>
<proteinExistence type="inferred from homology"/>
<comment type="caution">
    <text evidence="6">The sequence shown here is derived from an EMBL/GenBank/DDBJ whole genome shotgun (WGS) entry which is preliminary data.</text>
</comment>
<protein>
    <submittedName>
        <fullName evidence="6">Glycosyl hydrolase family protein</fullName>
    </submittedName>
</protein>
<reference evidence="6 7" key="1">
    <citation type="submission" date="2019-03" db="EMBL/GenBank/DDBJ databases">
        <authorList>
            <person name="Liu G."/>
        </authorList>
    </citation>
    <scope>NUCLEOTIDE SEQUENCE [LARGE SCALE GENOMIC DNA]</scope>
    <source>
        <strain evidence="6 7">DSM 19099</strain>
    </source>
</reference>
<dbReference type="InterPro" id="IPR050546">
    <property type="entry name" value="Glycosyl_Hydrlase_16"/>
</dbReference>
<evidence type="ECO:0000259" key="5">
    <source>
        <dbReference type="PROSITE" id="PS51762"/>
    </source>
</evidence>
<dbReference type="Proteomes" id="UP000298210">
    <property type="component" value="Unassembled WGS sequence"/>
</dbReference>
<name>A0A4Y7WF97_9BACI</name>
<accession>A0A4Y7WF97</accession>
<dbReference type="InterPro" id="IPR008979">
    <property type="entry name" value="Galactose-bd-like_sf"/>
</dbReference>
<comment type="similarity">
    <text evidence="1">Belongs to the glycosyl hydrolase 16 family.</text>
</comment>
<keyword evidence="2 6" id="KW-0378">Hydrolase</keyword>
<sequence>MKRKWFLFFMVALLFIPTTTSNNTEASTLFNTLYLVEQDGERSLSSVQGTGLKADTIRASGEGNVYLIEQISGSYDGSGTAVADLFLNGTAVGIGIDARVSYDFNGDGQWDRVEETDLIATDGVLEEGSYEQFTRELVHVEGDAYKAFENGKIQVEVSMRFGNGDAEIKVNAPELASNLQLPYTLEQESDESPSTGENLVRNGDFSEGTAHWDTWDGEGGQSTFSVENGAGNMHIHQIAGMHPDWNIPISWSNQLFQEGISLAGGSVYELRFDVSSTMERPIEIELNGLSNNPKHAFDVTTDTDTKRIEFSLFQQSDLQLMFLLGNVRNGENHTENRPHTITIDNVSINRIGGIGDNEPDREWELVWNDEFEGTELDRSKWNIDTGNGFYSGGEYFPGWGNNESQSYQEENVEIRDGHLVLRAEEETVTDEHGTYDFTSGKVQTNGLFSQAYGKFEARMKLPEGQGYWPAFWMMPEEDIYGGWALSGEIDIMENRGSETDEVGAAIHYGGQWPNNQYSGGAYRFPEGQSTTDFNVYSVEWEPGELRWYVNGNLYTRLTEWHSDNGEYPAPFDQEFFLILNLAVGGWYGGEPDATTEFPGEVVVDYVRVYEEVGANYPQPGEPDDREWVEIGENLVRDGAFTETTELGTSDQLSDTWNIHNQGWYEGWAGLADFAIEQETLRTTVQQVGWEWWHIQLFQNLEVPEGVYKLAFDMRSDTPRFLNTELVGSQSGIKRHSIGTEMETHEAIIEVDENGDYSLMFGFGRRSGDAQLAVPYGMELDNVRLVEVEEVK</sequence>
<evidence type="ECO:0000256" key="4">
    <source>
        <dbReference type="SAM" id="SignalP"/>
    </source>
</evidence>
<dbReference type="EMBL" id="SNUX01000004">
    <property type="protein sequence ID" value="TES46459.1"/>
    <property type="molecule type" value="Genomic_DNA"/>
</dbReference>
<dbReference type="InterPro" id="IPR003305">
    <property type="entry name" value="CenC_carb-bd"/>
</dbReference>
<dbReference type="Gene3D" id="2.60.120.200">
    <property type="match status" value="1"/>
</dbReference>
<dbReference type="GO" id="GO:0005975">
    <property type="term" value="P:carbohydrate metabolic process"/>
    <property type="evidence" value="ECO:0007669"/>
    <property type="project" value="InterPro"/>
</dbReference>
<dbReference type="CDD" id="cd08023">
    <property type="entry name" value="GH16_laminarinase_like"/>
    <property type="match status" value="1"/>
</dbReference>
<dbReference type="InterPro" id="IPR013320">
    <property type="entry name" value="ConA-like_dom_sf"/>
</dbReference>
<dbReference type="Gene3D" id="2.60.120.260">
    <property type="entry name" value="Galactose-binding domain-like"/>
    <property type="match status" value="2"/>
</dbReference>
<dbReference type="RefSeq" id="WP_134259871.1">
    <property type="nucleotide sequence ID" value="NZ_LDIM01000013.1"/>
</dbReference>
<feature type="signal peptide" evidence="4">
    <location>
        <begin position="1"/>
        <end position="22"/>
    </location>
</feature>
<evidence type="ECO:0000313" key="7">
    <source>
        <dbReference type="Proteomes" id="UP000298210"/>
    </source>
</evidence>
<dbReference type="Pfam" id="PF00722">
    <property type="entry name" value="Glyco_hydro_16"/>
    <property type="match status" value="1"/>
</dbReference>
<keyword evidence="4" id="KW-0732">Signal</keyword>
<gene>
    <name evidence="6" type="ORF">E2L03_17340</name>
</gene>
<dbReference type="SUPFAM" id="SSF49785">
    <property type="entry name" value="Galactose-binding domain-like"/>
    <property type="match status" value="2"/>
</dbReference>
<dbReference type="SUPFAM" id="SSF49899">
    <property type="entry name" value="Concanavalin A-like lectins/glucanases"/>
    <property type="match status" value="1"/>
</dbReference>
<dbReference type="AlphaFoldDB" id="A0A4Y7WF97"/>
<dbReference type="GO" id="GO:0004553">
    <property type="term" value="F:hydrolase activity, hydrolyzing O-glycosyl compounds"/>
    <property type="evidence" value="ECO:0007669"/>
    <property type="project" value="InterPro"/>
</dbReference>
<dbReference type="PANTHER" id="PTHR10963">
    <property type="entry name" value="GLYCOSYL HYDROLASE-RELATED"/>
    <property type="match status" value="1"/>
</dbReference>
<dbReference type="Pfam" id="PF02018">
    <property type="entry name" value="CBM_4_9"/>
    <property type="match status" value="1"/>
</dbReference>
<evidence type="ECO:0000313" key="6">
    <source>
        <dbReference type="EMBL" id="TES46459.1"/>
    </source>
</evidence>
<feature type="domain" description="GH16" evidence="5">
    <location>
        <begin position="341"/>
        <end position="614"/>
    </location>
</feature>
<feature type="chain" id="PRO_5039386395" evidence="4">
    <location>
        <begin position="23"/>
        <end position="791"/>
    </location>
</feature>
<feature type="region of interest" description="Disordered" evidence="3">
    <location>
        <begin position="186"/>
        <end position="210"/>
    </location>
</feature>
<evidence type="ECO:0000256" key="1">
    <source>
        <dbReference type="ARBA" id="ARBA00006865"/>
    </source>
</evidence>
<dbReference type="InterPro" id="IPR000757">
    <property type="entry name" value="Beta-glucanase-like"/>
</dbReference>
<dbReference type="PROSITE" id="PS51762">
    <property type="entry name" value="GH16_2"/>
    <property type="match status" value="1"/>
</dbReference>
<organism evidence="6 7">
    <name type="scientific">Shouchella lehensis</name>
    <dbReference type="NCBI Taxonomy" id="300825"/>
    <lineage>
        <taxon>Bacteria</taxon>
        <taxon>Bacillati</taxon>
        <taxon>Bacillota</taxon>
        <taxon>Bacilli</taxon>
        <taxon>Bacillales</taxon>
        <taxon>Bacillaceae</taxon>
        <taxon>Shouchella</taxon>
    </lineage>
</organism>
<evidence type="ECO:0000256" key="3">
    <source>
        <dbReference type="SAM" id="MobiDB-lite"/>
    </source>
</evidence>
<evidence type="ECO:0000256" key="2">
    <source>
        <dbReference type="ARBA" id="ARBA00022801"/>
    </source>
</evidence>